<dbReference type="EMBL" id="UINC01090217">
    <property type="protein sequence ID" value="SVC41962.1"/>
    <property type="molecule type" value="Genomic_DNA"/>
</dbReference>
<accession>A0A382M3M2</accession>
<reference evidence="1" key="1">
    <citation type="submission" date="2018-05" db="EMBL/GenBank/DDBJ databases">
        <authorList>
            <person name="Lanie J.A."/>
            <person name="Ng W.-L."/>
            <person name="Kazmierczak K.M."/>
            <person name="Andrzejewski T.M."/>
            <person name="Davidsen T.M."/>
            <person name="Wayne K.J."/>
            <person name="Tettelin H."/>
            <person name="Glass J.I."/>
            <person name="Rusch D."/>
            <person name="Podicherti R."/>
            <person name="Tsui H.-C.T."/>
            <person name="Winkler M.E."/>
        </authorList>
    </citation>
    <scope>NUCLEOTIDE SEQUENCE</scope>
</reference>
<gene>
    <name evidence="1" type="ORF">METZ01_LOCUS294816</name>
</gene>
<sequence>NIWTYNDGWNPVTNLNTDVLAAGQSFVIYVFSDTDWDGDDDLPVTISVDGTPDQTGVTVAANPSKWNLIGNPYGLHVDVSQMLSDNNTRLERHSVYTLDHSNPGYRTHNGTIGDPQDGLIKPFDGFWIQTGATGDNFEFTEQSIRRGQITGNGRTTNDDSNGSAVFTFTNGEYTRSTYLTFTPEGDINLDPLDADRLLPLSPAEHLTSMIYESGKSLSINNLPSTLSDDIVFDMDVMLLSPDDDGYETQAGQVNLTWDITNLPEGMSLALVNNGTGQTINLYGYPSANINLPSKGGFSSPEDFMATYPFVGNAQFTLSVFSDLTSTDDEIVPETITLHNAYPNPFNPSTMISFDLIESDKVSLNIFDLTGRQVASLVNKAMIPGTHQIPWNP</sequence>
<organism evidence="1">
    <name type="scientific">marine metagenome</name>
    <dbReference type="NCBI Taxonomy" id="408172"/>
    <lineage>
        <taxon>unclassified sequences</taxon>
        <taxon>metagenomes</taxon>
        <taxon>ecological metagenomes</taxon>
    </lineage>
</organism>
<evidence type="ECO:0008006" key="2">
    <source>
        <dbReference type="Google" id="ProtNLM"/>
    </source>
</evidence>
<proteinExistence type="predicted"/>
<feature type="non-terminal residue" evidence="1">
    <location>
        <position position="392"/>
    </location>
</feature>
<dbReference type="AlphaFoldDB" id="A0A382M3M2"/>
<evidence type="ECO:0000313" key="1">
    <source>
        <dbReference type="EMBL" id="SVC41962.1"/>
    </source>
</evidence>
<feature type="non-terminal residue" evidence="1">
    <location>
        <position position="1"/>
    </location>
</feature>
<name>A0A382M3M2_9ZZZZ</name>
<protein>
    <recommendedName>
        <fullName evidence="2">Secretion system C-terminal sorting domain-containing protein</fullName>
    </recommendedName>
</protein>